<comment type="caution">
    <text evidence="2">The sequence shown here is derived from an EMBL/GenBank/DDBJ whole genome shotgun (WGS) entry which is preliminary data.</text>
</comment>
<organism evidence="2 3">
    <name type="scientific">Karstenula rhodostoma CBS 690.94</name>
    <dbReference type="NCBI Taxonomy" id="1392251"/>
    <lineage>
        <taxon>Eukaryota</taxon>
        <taxon>Fungi</taxon>
        <taxon>Dikarya</taxon>
        <taxon>Ascomycota</taxon>
        <taxon>Pezizomycotina</taxon>
        <taxon>Dothideomycetes</taxon>
        <taxon>Pleosporomycetidae</taxon>
        <taxon>Pleosporales</taxon>
        <taxon>Massarineae</taxon>
        <taxon>Didymosphaeriaceae</taxon>
        <taxon>Karstenula</taxon>
    </lineage>
</organism>
<sequence>MVGPAAGISGYRSTVSFYCSTTTSNMGYFDDHFQEICDEMYEEQMAREAEEEEAEAEAQADSDADAEQDQEDQEQQEPDGHGDDGEGDEDDNGDDYMEAYEEDDDDC</sequence>
<protein>
    <submittedName>
        <fullName evidence="2">Uncharacterized protein</fullName>
    </submittedName>
</protein>
<evidence type="ECO:0000256" key="1">
    <source>
        <dbReference type="SAM" id="MobiDB-lite"/>
    </source>
</evidence>
<feature type="region of interest" description="Disordered" evidence="1">
    <location>
        <begin position="40"/>
        <end position="107"/>
    </location>
</feature>
<feature type="compositionally biased region" description="Acidic residues" evidence="1">
    <location>
        <begin position="49"/>
        <end position="77"/>
    </location>
</feature>
<accession>A0A9P4PI94</accession>
<proteinExistence type="predicted"/>
<name>A0A9P4PI94_9PLEO</name>
<feature type="compositionally biased region" description="Acidic residues" evidence="1">
    <location>
        <begin position="85"/>
        <end position="107"/>
    </location>
</feature>
<dbReference type="EMBL" id="MU001502">
    <property type="protein sequence ID" value="KAF2443803.1"/>
    <property type="molecule type" value="Genomic_DNA"/>
</dbReference>
<evidence type="ECO:0000313" key="2">
    <source>
        <dbReference type="EMBL" id="KAF2443803.1"/>
    </source>
</evidence>
<evidence type="ECO:0000313" key="3">
    <source>
        <dbReference type="Proteomes" id="UP000799764"/>
    </source>
</evidence>
<gene>
    <name evidence="2" type="ORF">P171DRAFT_486523</name>
</gene>
<dbReference type="AlphaFoldDB" id="A0A9P4PI94"/>
<keyword evidence="3" id="KW-1185">Reference proteome</keyword>
<dbReference type="Proteomes" id="UP000799764">
    <property type="component" value="Unassembled WGS sequence"/>
</dbReference>
<reference evidence="2" key="1">
    <citation type="journal article" date="2020" name="Stud. Mycol.">
        <title>101 Dothideomycetes genomes: a test case for predicting lifestyles and emergence of pathogens.</title>
        <authorList>
            <person name="Haridas S."/>
            <person name="Albert R."/>
            <person name="Binder M."/>
            <person name="Bloem J."/>
            <person name="Labutti K."/>
            <person name="Salamov A."/>
            <person name="Andreopoulos B."/>
            <person name="Baker S."/>
            <person name="Barry K."/>
            <person name="Bills G."/>
            <person name="Bluhm B."/>
            <person name="Cannon C."/>
            <person name="Castanera R."/>
            <person name="Culley D."/>
            <person name="Daum C."/>
            <person name="Ezra D."/>
            <person name="Gonzalez J."/>
            <person name="Henrissat B."/>
            <person name="Kuo A."/>
            <person name="Liang C."/>
            <person name="Lipzen A."/>
            <person name="Lutzoni F."/>
            <person name="Magnuson J."/>
            <person name="Mondo S."/>
            <person name="Nolan M."/>
            <person name="Ohm R."/>
            <person name="Pangilinan J."/>
            <person name="Park H.-J."/>
            <person name="Ramirez L."/>
            <person name="Alfaro M."/>
            <person name="Sun H."/>
            <person name="Tritt A."/>
            <person name="Yoshinaga Y."/>
            <person name="Zwiers L.-H."/>
            <person name="Turgeon B."/>
            <person name="Goodwin S."/>
            <person name="Spatafora J."/>
            <person name="Crous P."/>
            <person name="Grigoriev I."/>
        </authorList>
    </citation>
    <scope>NUCLEOTIDE SEQUENCE</scope>
    <source>
        <strain evidence="2">CBS 690.94</strain>
    </source>
</reference>